<evidence type="ECO:0008006" key="3">
    <source>
        <dbReference type="Google" id="ProtNLM"/>
    </source>
</evidence>
<dbReference type="AlphaFoldDB" id="A0A265URN6"/>
<proteinExistence type="predicted"/>
<protein>
    <recommendedName>
        <fullName evidence="3">Cytochrome c domain-containing protein</fullName>
    </recommendedName>
</protein>
<reference evidence="1 2" key="1">
    <citation type="submission" date="2017-05" db="EMBL/GenBank/DDBJ databases">
        <title>The draft genome sequence of Idiomarina salinarum WNB302.</title>
        <authorList>
            <person name="Sun Y."/>
            <person name="Chen B."/>
            <person name="Du Z."/>
        </authorList>
    </citation>
    <scope>NUCLEOTIDE SEQUENCE [LARGE SCALE GENOMIC DNA]</scope>
    <source>
        <strain evidence="1 2">WNB302</strain>
    </source>
</reference>
<dbReference type="Proteomes" id="UP000216840">
    <property type="component" value="Unassembled WGS sequence"/>
</dbReference>
<evidence type="ECO:0000313" key="1">
    <source>
        <dbReference type="EMBL" id="OZV67975.1"/>
    </source>
</evidence>
<dbReference type="OrthoDB" id="982229at2"/>
<dbReference type="EMBL" id="NGJN01000005">
    <property type="protein sequence ID" value="OZV67975.1"/>
    <property type="molecule type" value="Genomic_DNA"/>
</dbReference>
<sequence length="152" mass="17233">MAFYSNSNGFICFCLLVLSFWGCKDKVAEKQESVTEEKSYVMYQPSEMATFMNAMYAYNQKVKQQIIAGETPTHLPLDLMELHSAEMTAGKSRTPVWNSFVNVFIDSQKAVLDTLSNIELKERYNSAITNCLSCHKTECVGPIPKIKKLLIQ</sequence>
<accession>A0A265URN6</accession>
<keyword evidence="2" id="KW-1185">Reference proteome</keyword>
<organism evidence="1 2">
    <name type="scientific">Winogradskyella aurantia</name>
    <dbReference type="NCBI Taxonomy" id="1915063"/>
    <lineage>
        <taxon>Bacteria</taxon>
        <taxon>Pseudomonadati</taxon>
        <taxon>Bacteroidota</taxon>
        <taxon>Flavobacteriia</taxon>
        <taxon>Flavobacteriales</taxon>
        <taxon>Flavobacteriaceae</taxon>
        <taxon>Winogradskyella</taxon>
    </lineage>
</organism>
<name>A0A265URN6_9FLAO</name>
<gene>
    <name evidence="1" type="ORF">CA834_09985</name>
</gene>
<comment type="caution">
    <text evidence="1">The sequence shown here is derived from an EMBL/GenBank/DDBJ whole genome shotgun (WGS) entry which is preliminary data.</text>
</comment>
<evidence type="ECO:0000313" key="2">
    <source>
        <dbReference type="Proteomes" id="UP000216840"/>
    </source>
</evidence>